<dbReference type="InterPro" id="IPR020472">
    <property type="entry name" value="WD40_PAC1"/>
</dbReference>
<keyword evidence="7" id="KW-1185">Reference proteome</keyword>
<dbReference type="CDD" id="cd00200">
    <property type="entry name" value="WD40"/>
    <property type="match status" value="1"/>
</dbReference>
<dbReference type="GeneID" id="91993008"/>
<feature type="repeat" description="WD" evidence="4">
    <location>
        <begin position="246"/>
        <end position="287"/>
    </location>
</feature>
<comment type="similarity">
    <text evidence="1">Belongs to the WD repeat LST8 family.</text>
</comment>
<dbReference type="Gene3D" id="2.130.10.10">
    <property type="entry name" value="YVTN repeat-like/Quinoprotein amine dehydrogenase"/>
    <property type="match status" value="2"/>
</dbReference>
<dbReference type="SMART" id="SM00320">
    <property type="entry name" value="WD40"/>
    <property type="match status" value="6"/>
</dbReference>
<dbReference type="InterPro" id="IPR036322">
    <property type="entry name" value="WD40_repeat_dom_sf"/>
</dbReference>
<evidence type="ECO:0000256" key="2">
    <source>
        <dbReference type="ARBA" id="ARBA00022574"/>
    </source>
</evidence>
<dbReference type="PROSITE" id="PS00678">
    <property type="entry name" value="WD_REPEATS_1"/>
    <property type="match status" value="2"/>
</dbReference>
<reference evidence="7" key="1">
    <citation type="submission" date="2015-01" db="EMBL/GenBank/DDBJ databases">
        <title>The Genome Sequence of Cryptococcus gattii MMRL2647.</title>
        <authorList>
            <consortium name="The Broad Institute Genomics Platform"/>
            <person name="Cuomo C."/>
            <person name="Litvintseva A."/>
            <person name="Chen Y."/>
            <person name="Heitman J."/>
            <person name="Sun S."/>
            <person name="Springer D."/>
            <person name="Dromer F."/>
            <person name="Young S."/>
            <person name="Zeng Q."/>
            <person name="Gargeya S."/>
            <person name="Abouelleil A."/>
            <person name="Alvarado L."/>
            <person name="Chapman S.B."/>
            <person name="Gainer-Dewar J."/>
            <person name="Goldberg J."/>
            <person name="Griggs A."/>
            <person name="Gujja S."/>
            <person name="Hansen M."/>
            <person name="Howarth C."/>
            <person name="Imamovic A."/>
            <person name="Larimer J."/>
            <person name="Murphy C."/>
            <person name="Naylor J."/>
            <person name="Pearson M."/>
            <person name="Priest M."/>
            <person name="Roberts A."/>
            <person name="Saif S."/>
            <person name="Shea T."/>
            <person name="Sykes S."/>
            <person name="Wortman J."/>
            <person name="Nusbaum C."/>
            <person name="Birren B."/>
        </authorList>
    </citation>
    <scope>NUCLEOTIDE SEQUENCE [LARGE SCALE GENOMIC DNA]</scope>
    <source>
        <strain evidence="7">IND107</strain>
    </source>
</reference>
<comment type="caution">
    <text evidence="6">The sequence shown here is derived from an EMBL/GenBank/DDBJ whole genome shotgun (WGS) entry which is preliminary data.</text>
</comment>
<evidence type="ECO:0000256" key="1">
    <source>
        <dbReference type="ARBA" id="ARBA00009890"/>
    </source>
</evidence>
<protein>
    <recommendedName>
        <fullName evidence="8">Target of rapamycin complex subunit LST8</fullName>
    </recommendedName>
</protein>
<dbReference type="EMBL" id="ATAM02000012">
    <property type="protein sequence ID" value="KAL0241979.1"/>
    <property type="molecule type" value="Genomic_DNA"/>
</dbReference>
<feature type="repeat" description="WD" evidence="4">
    <location>
        <begin position="202"/>
        <end position="234"/>
    </location>
</feature>
<feature type="repeat" description="WD" evidence="4">
    <location>
        <begin position="58"/>
        <end position="92"/>
    </location>
</feature>
<feature type="region of interest" description="Disordered" evidence="5">
    <location>
        <begin position="1"/>
        <end position="20"/>
    </location>
</feature>
<evidence type="ECO:0000256" key="5">
    <source>
        <dbReference type="SAM" id="MobiDB-lite"/>
    </source>
</evidence>
<organism evidence="6 7">
    <name type="scientific">Cryptococcus tetragattii IND107</name>
    <dbReference type="NCBI Taxonomy" id="1296105"/>
    <lineage>
        <taxon>Eukaryota</taxon>
        <taxon>Fungi</taxon>
        <taxon>Dikarya</taxon>
        <taxon>Basidiomycota</taxon>
        <taxon>Agaricomycotina</taxon>
        <taxon>Tremellomycetes</taxon>
        <taxon>Tremellales</taxon>
        <taxon>Cryptococcaceae</taxon>
        <taxon>Cryptococcus</taxon>
        <taxon>Cryptococcus gattii species complex</taxon>
    </lineage>
</organism>
<dbReference type="Proteomes" id="UP000054399">
    <property type="component" value="Unassembled WGS sequence"/>
</dbReference>
<evidence type="ECO:0000313" key="7">
    <source>
        <dbReference type="Proteomes" id="UP000054399"/>
    </source>
</evidence>
<gene>
    <name evidence="6" type="ORF">I308_106153</name>
</gene>
<reference evidence="6 7" key="2">
    <citation type="submission" date="2024-01" db="EMBL/GenBank/DDBJ databases">
        <title>Comparative genomics of Cryptococcus and Kwoniella reveals pathogenesis evolution and contrasting modes of karyotype evolution via chromosome fusion or intercentromeric recombination.</title>
        <authorList>
            <person name="Coelho M.A."/>
            <person name="David-Palma M."/>
            <person name="Shea T."/>
            <person name="Bowers K."/>
            <person name="Mcginley-Smith S."/>
            <person name="Mohammad A.W."/>
            <person name="Gnirke A."/>
            <person name="Yurkov A.M."/>
            <person name="Nowrousian M."/>
            <person name="Sun S."/>
            <person name="Cuomo C.A."/>
            <person name="Heitman J."/>
        </authorList>
    </citation>
    <scope>NUCLEOTIDE SEQUENCE [LARGE SCALE GENOMIC DNA]</scope>
    <source>
        <strain evidence="6 7">IND107</strain>
    </source>
</reference>
<dbReference type="InterPro" id="IPR001680">
    <property type="entry name" value="WD40_rpt"/>
</dbReference>
<keyword evidence="2 4" id="KW-0853">WD repeat</keyword>
<dbReference type="InterPro" id="IPR015943">
    <property type="entry name" value="WD40/YVTN_repeat-like_dom_sf"/>
</dbReference>
<dbReference type="PROSITE" id="PS50082">
    <property type="entry name" value="WD_REPEATS_2"/>
    <property type="match status" value="4"/>
</dbReference>
<dbReference type="PANTHER" id="PTHR19842">
    <property type="entry name" value="G BETA-LIKE PROTEIN GBL"/>
    <property type="match status" value="1"/>
</dbReference>
<proteinExistence type="inferred from homology"/>
<dbReference type="PROSITE" id="PS50294">
    <property type="entry name" value="WD_REPEATS_REGION"/>
    <property type="match status" value="3"/>
</dbReference>
<dbReference type="PANTHER" id="PTHR19842:SF0">
    <property type="entry name" value="TARGET OF RAPAMYCIN COMPLEX SUBUNIT LST8"/>
    <property type="match status" value="1"/>
</dbReference>
<keyword evidence="3" id="KW-0677">Repeat</keyword>
<name>A0ABR3BJL8_9TREE</name>
<dbReference type="SUPFAM" id="SSF50978">
    <property type="entry name" value="WD40 repeat-like"/>
    <property type="match status" value="1"/>
</dbReference>
<accession>A0ABR3BJL8</accession>
<dbReference type="InterPro" id="IPR019775">
    <property type="entry name" value="WD40_repeat_CS"/>
</dbReference>
<feature type="repeat" description="WD" evidence="4">
    <location>
        <begin position="101"/>
        <end position="142"/>
    </location>
</feature>
<evidence type="ECO:0008006" key="8">
    <source>
        <dbReference type="Google" id="ProtNLM"/>
    </source>
</evidence>
<dbReference type="PRINTS" id="PR00320">
    <property type="entry name" value="GPROTEINBRPT"/>
</dbReference>
<evidence type="ECO:0000256" key="4">
    <source>
        <dbReference type="PROSITE-ProRule" id="PRU00221"/>
    </source>
</evidence>
<dbReference type="InterPro" id="IPR037588">
    <property type="entry name" value="MLST8"/>
</dbReference>
<dbReference type="Pfam" id="PF00400">
    <property type="entry name" value="WD40"/>
    <property type="match status" value="5"/>
</dbReference>
<sequence>MAPAPTQTQAPESQGYNSDAAAQAQTAEMSVILCTAGYDHTIRFWEAWSGICYRQITLSPQWKQVNRLAISPNKAYVAAAGNSTVRIWDIQSLSNTPIATLEGHTGNVVALAYSALGKWIVTGSEDGTVKVWDTRTAQTQRIYLHDCPVNDVVPDEDVPIRSVSISSDGNTLVAANDSGMVYVWRIIPVPNANANLVPVTSFRAHTKYITRCLLSPDTKYLATCSADHTVKIWSTAGIDYTLEKTLAGHQRWVWDAAFSADSAYLVTASSDHAARLWDLSLGETVRQYDGHHRAAVCCALNDINLA</sequence>
<dbReference type="RefSeq" id="XP_066611361.1">
    <property type="nucleotide sequence ID" value="XM_066760600.1"/>
</dbReference>
<evidence type="ECO:0000256" key="3">
    <source>
        <dbReference type="ARBA" id="ARBA00022737"/>
    </source>
</evidence>
<feature type="compositionally biased region" description="Polar residues" evidence="5">
    <location>
        <begin position="1"/>
        <end position="17"/>
    </location>
</feature>
<evidence type="ECO:0000313" key="6">
    <source>
        <dbReference type="EMBL" id="KAL0241979.1"/>
    </source>
</evidence>